<dbReference type="AlphaFoldDB" id="A0A6A6ZEZ5"/>
<gene>
    <name evidence="2" type="ORF">CC86DRAFT_153599</name>
</gene>
<evidence type="ECO:0000313" key="3">
    <source>
        <dbReference type="Proteomes" id="UP000799424"/>
    </source>
</evidence>
<reference evidence="2" key="1">
    <citation type="journal article" date="2020" name="Stud. Mycol.">
        <title>101 Dothideomycetes genomes: a test case for predicting lifestyles and emergence of pathogens.</title>
        <authorList>
            <person name="Haridas S."/>
            <person name="Albert R."/>
            <person name="Binder M."/>
            <person name="Bloem J."/>
            <person name="Labutti K."/>
            <person name="Salamov A."/>
            <person name="Andreopoulos B."/>
            <person name="Baker S."/>
            <person name="Barry K."/>
            <person name="Bills G."/>
            <person name="Bluhm B."/>
            <person name="Cannon C."/>
            <person name="Castanera R."/>
            <person name="Culley D."/>
            <person name="Daum C."/>
            <person name="Ezra D."/>
            <person name="Gonzalez J."/>
            <person name="Henrissat B."/>
            <person name="Kuo A."/>
            <person name="Liang C."/>
            <person name="Lipzen A."/>
            <person name="Lutzoni F."/>
            <person name="Magnuson J."/>
            <person name="Mondo S."/>
            <person name="Nolan M."/>
            <person name="Ohm R."/>
            <person name="Pangilinan J."/>
            <person name="Park H.-J."/>
            <person name="Ramirez L."/>
            <person name="Alfaro M."/>
            <person name="Sun H."/>
            <person name="Tritt A."/>
            <person name="Yoshinaga Y."/>
            <person name="Zwiers L.-H."/>
            <person name="Turgeon B."/>
            <person name="Goodwin S."/>
            <person name="Spatafora J."/>
            <person name="Crous P."/>
            <person name="Grigoriev I."/>
        </authorList>
    </citation>
    <scope>NUCLEOTIDE SEQUENCE</scope>
    <source>
        <strain evidence="2">CBS 113818</strain>
    </source>
</reference>
<dbReference type="Proteomes" id="UP000799424">
    <property type="component" value="Unassembled WGS sequence"/>
</dbReference>
<accession>A0A6A6ZEZ5</accession>
<proteinExistence type="predicted"/>
<sequence length="164" mass="17831">MSPRIDSPFSDGIAHYEPLTSAQIYAVHADPQLWSLFCLSRLPEFAAWYDQAAANLDYTRYNYDLLSPGFGSILFGSQQPPTSNSGGGGEHNQQTADTEYGPFNEQFSMLPDSSGSFASDATEAIAYSGPPPARYNGPPQLPITNNLHHPVLSATRENTYVGPQ</sequence>
<name>A0A6A6ZEZ5_9PLEO</name>
<protein>
    <submittedName>
        <fullName evidence="2">Uncharacterized protein</fullName>
    </submittedName>
</protein>
<dbReference type="EMBL" id="MU006249">
    <property type="protein sequence ID" value="KAF2818757.1"/>
    <property type="molecule type" value="Genomic_DNA"/>
</dbReference>
<evidence type="ECO:0000313" key="2">
    <source>
        <dbReference type="EMBL" id="KAF2818757.1"/>
    </source>
</evidence>
<evidence type="ECO:0000256" key="1">
    <source>
        <dbReference type="SAM" id="MobiDB-lite"/>
    </source>
</evidence>
<feature type="region of interest" description="Disordered" evidence="1">
    <location>
        <begin position="76"/>
        <end position="105"/>
    </location>
</feature>
<organism evidence="2 3">
    <name type="scientific">Ophiobolus disseminans</name>
    <dbReference type="NCBI Taxonomy" id="1469910"/>
    <lineage>
        <taxon>Eukaryota</taxon>
        <taxon>Fungi</taxon>
        <taxon>Dikarya</taxon>
        <taxon>Ascomycota</taxon>
        <taxon>Pezizomycotina</taxon>
        <taxon>Dothideomycetes</taxon>
        <taxon>Pleosporomycetidae</taxon>
        <taxon>Pleosporales</taxon>
        <taxon>Pleosporineae</taxon>
        <taxon>Phaeosphaeriaceae</taxon>
        <taxon>Ophiobolus</taxon>
    </lineage>
</organism>
<keyword evidence="3" id="KW-1185">Reference proteome</keyword>